<dbReference type="SUPFAM" id="SSF46689">
    <property type="entry name" value="Homeodomain-like"/>
    <property type="match status" value="1"/>
</dbReference>
<dbReference type="CDD" id="cd00167">
    <property type="entry name" value="SANT"/>
    <property type="match status" value="2"/>
</dbReference>
<evidence type="ECO:0000313" key="5">
    <source>
        <dbReference type="EMBL" id="TMW58125.1"/>
    </source>
</evidence>
<dbReference type="InterPro" id="IPR001005">
    <property type="entry name" value="SANT/Myb"/>
</dbReference>
<proteinExistence type="predicted"/>
<dbReference type="AlphaFoldDB" id="A0A8K1FCB0"/>
<dbReference type="Pfam" id="PF13921">
    <property type="entry name" value="Myb_DNA-bind_6"/>
    <property type="match status" value="1"/>
</dbReference>
<dbReference type="FunFam" id="1.10.10.60:FF:000010">
    <property type="entry name" value="Transcriptional activator Myb isoform A"/>
    <property type="match status" value="1"/>
</dbReference>
<evidence type="ECO:0000256" key="1">
    <source>
        <dbReference type="ARBA" id="ARBA00022737"/>
    </source>
</evidence>
<feature type="domain" description="Myb-like" evidence="3">
    <location>
        <begin position="1"/>
        <end position="43"/>
    </location>
</feature>
<feature type="domain" description="HTH myb-type" evidence="4">
    <location>
        <begin position="1"/>
        <end position="43"/>
    </location>
</feature>
<dbReference type="EMBL" id="SPLM01000112">
    <property type="protein sequence ID" value="TMW58125.1"/>
    <property type="molecule type" value="Genomic_DNA"/>
</dbReference>
<dbReference type="InterPro" id="IPR050560">
    <property type="entry name" value="MYB_TF"/>
</dbReference>
<dbReference type="Gene3D" id="1.10.10.60">
    <property type="entry name" value="Homeodomain-like"/>
    <property type="match status" value="2"/>
</dbReference>
<feature type="domain" description="Myb-like" evidence="3">
    <location>
        <begin position="44"/>
        <end position="94"/>
    </location>
</feature>
<dbReference type="PROSITE" id="PS51294">
    <property type="entry name" value="HTH_MYB"/>
    <property type="match status" value="2"/>
</dbReference>
<keyword evidence="1" id="KW-0677">Repeat</keyword>
<evidence type="ECO:0000259" key="4">
    <source>
        <dbReference type="PROSITE" id="PS51294"/>
    </source>
</evidence>
<accession>A0A8K1FCB0</accession>
<dbReference type="Proteomes" id="UP000794436">
    <property type="component" value="Unassembled WGS sequence"/>
</dbReference>
<dbReference type="PANTHER" id="PTHR45614:SF25">
    <property type="entry name" value="MYB PROTEIN"/>
    <property type="match status" value="1"/>
</dbReference>
<dbReference type="OrthoDB" id="2143914at2759"/>
<protein>
    <submittedName>
        <fullName evidence="5">Uncharacterized protein</fullName>
    </submittedName>
</protein>
<dbReference type="SMART" id="SM00717">
    <property type="entry name" value="SANT"/>
    <property type="match status" value="2"/>
</dbReference>
<evidence type="ECO:0000259" key="3">
    <source>
        <dbReference type="PROSITE" id="PS50090"/>
    </source>
</evidence>
<dbReference type="InterPro" id="IPR017930">
    <property type="entry name" value="Myb_dom"/>
</dbReference>
<keyword evidence="2" id="KW-0238">DNA-binding</keyword>
<feature type="domain" description="HTH myb-type" evidence="4">
    <location>
        <begin position="44"/>
        <end position="98"/>
    </location>
</feature>
<dbReference type="InterPro" id="IPR009057">
    <property type="entry name" value="Homeodomain-like_sf"/>
</dbReference>
<dbReference type="PROSITE" id="PS50090">
    <property type="entry name" value="MYB_LIKE"/>
    <property type="match status" value="2"/>
</dbReference>
<evidence type="ECO:0000256" key="2">
    <source>
        <dbReference type="ARBA" id="ARBA00023125"/>
    </source>
</evidence>
<dbReference type="GO" id="GO:0000978">
    <property type="term" value="F:RNA polymerase II cis-regulatory region sequence-specific DNA binding"/>
    <property type="evidence" value="ECO:0007669"/>
    <property type="project" value="TreeGrafter"/>
</dbReference>
<dbReference type="PANTHER" id="PTHR45614">
    <property type="entry name" value="MYB PROTEIN-RELATED"/>
    <property type="match status" value="1"/>
</dbReference>
<keyword evidence="6" id="KW-1185">Reference proteome</keyword>
<gene>
    <name evidence="5" type="ORF">Poli38472_011713</name>
</gene>
<dbReference type="GO" id="GO:0000981">
    <property type="term" value="F:DNA-binding transcription factor activity, RNA polymerase II-specific"/>
    <property type="evidence" value="ECO:0007669"/>
    <property type="project" value="TreeGrafter"/>
</dbReference>
<evidence type="ECO:0000313" key="6">
    <source>
        <dbReference type="Proteomes" id="UP000794436"/>
    </source>
</evidence>
<comment type="caution">
    <text evidence="5">The sequence shown here is derived from an EMBL/GenBank/DDBJ whole genome shotgun (WGS) entry which is preliminary data.</text>
</comment>
<sequence>MRMEDECVLDFVEHHGPSQWEQVASKLPNRTGKQCRERWHNQLNPLIRRDPWSEEEDLVLIKMQAVHGNAWAKISKVLTGRPDNAIKNRWHTKIKPQLQRLTRRARKRNELKINACLSKNQRLPSSPDCVMALPPHPLTSVESLMLDHELSMATSMFNDETLVDQILLDLCEIQEDPQSFDKSTWWTDESICDL</sequence>
<organism evidence="5 6">
    <name type="scientific">Pythium oligandrum</name>
    <name type="common">Mycoparasitic fungus</name>
    <dbReference type="NCBI Taxonomy" id="41045"/>
    <lineage>
        <taxon>Eukaryota</taxon>
        <taxon>Sar</taxon>
        <taxon>Stramenopiles</taxon>
        <taxon>Oomycota</taxon>
        <taxon>Peronosporomycetes</taxon>
        <taxon>Pythiales</taxon>
        <taxon>Pythiaceae</taxon>
        <taxon>Pythium</taxon>
    </lineage>
</organism>
<dbReference type="GO" id="GO:0005634">
    <property type="term" value="C:nucleus"/>
    <property type="evidence" value="ECO:0007669"/>
    <property type="project" value="TreeGrafter"/>
</dbReference>
<reference evidence="5" key="1">
    <citation type="submission" date="2019-03" db="EMBL/GenBank/DDBJ databases">
        <title>Long read genome sequence of the mycoparasitic Pythium oligandrum ATCC 38472 isolated from sugarbeet rhizosphere.</title>
        <authorList>
            <person name="Gaulin E."/>
        </authorList>
    </citation>
    <scope>NUCLEOTIDE SEQUENCE</scope>
    <source>
        <strain evidence="5">ATCC 38472_TT</strain>
    </source>
</reference>
<name>A0A8K1FCB0_PYTOL</name>